<dbReference type="Pfam" id="PF00581">
    <property type="entry name" value="Rhodanese"/>
    <property type="match status" value="1"/>
</dbReference>
<feature type="region of interest" description="Disordered" evidence="3">
    <location>
        <begin position="695"/>
        <end position="745"/>
    </location>
</feature>
<dbReference type="PRINTS" id="PR00700">
    <property type="entry name" value="PRTYPHPHTASE"/>
</dbReference>
<feature type="domain" description="Rhodanese" evidence="6">
    <location>
        <begin position="331"/>
        <end position="447"/>
    </location>
</feature>
<comment type="caution">
    <text evidence="7">The sequence shown here is derived from an EMBL/GenBank/DDBJ whole genome shotgun (WGS) entry which is preliminary data.</text>
</comment>
<dbReference type="GeneID" id="87826190"/>
<comment type="similarity">
    <text evidence="1">Belongs to the protein-tyrosine phosphatase family. Non-receptor class subfamily.</text>
</comment>
<feature type="region of interest" description="Disordered" evidence="3">
    <location>
        <begin position="1"/>
        <end position="82"/>
    </location>
</feature>
<feature type="region of interest" description="Disordered" evidence="3">
    <location>
        <begin position="155"/>
        <end position="298"/>
    </location>
</feature>
<name>A0AAN6Z006_9PEZI</name>
<dbReference type="PROSITE" id="PS00383">
    <property type="entry name" value="TYR_PHOSPHATASE_1"/>
    <property type="match status" value="1"/>
</dbReference>
<dbReference type="Proteomes" id="UP001302602">
    <property type="component" value="Unassembled WGS sequence"/>
</dbReference>
<dbReference type="PANTHER" id="PTHR19134:SF561">
    <property type="entry name" value="PROTEIN TYROSINE PHOSPHATASE 36E, ISOFORM A"/>
    <property type="match status" value="1"/>
</dbReference>
<dbReference type="InterPro" id="IPR000242">
    <property type="entry name" value="PTP_cat"/>
</dbReference>
<dbReference type="PROSITE" id="PS50055">
    <property type="entry name" value="TYR_PHOSPHATASE_PTP"/>
    <property type="match status" value="1"/>
</dbReference>
<keyword evidence="8" id="KW-1185">Reference proteome</keyword>
<proteinExistence type="inferred from homology"/>
<dbReference type="SMART" id="SM00450">
    <property type="entry name" value="RHOD"/>
    <property type="match status" value="1"/>
</dbReference>
<dbReference type="EC" id="3.1.3.48" evidence="2"/>
<dbReference type="SUPFAM" id="SSF52799">
    <property type="entry name" value="(Phosphotyrosine protein) phosphatases II"/>
    <property type="match status" value="1"/>
</dbReference>
<evidence type="ECO:0000259" key="5">
    <source>
        <dbReference type="PROSITE" id="PS50056"/>
    </source>
</evidence>
<evidence type="ECO:0000259" key="6">
    <source>
        <dbReference type="PROSITE" id="PS50206"/>
    </source>
</evidence>
<evidence type="ECO:0000313" key="8">
    <source>
        <dbReference type="Proteomes" id="UP001302602"/>
    </source>
</evidence>
<dbReference type="FunFam" id="3.40.250.10:FF:000051">
    <property type="entry name" value="Protein tyrosine phosphatase (Pyp1), putative"/>
    <property type="match status" value="1"/>
</dbReference>
<dbReference type="PROSITE" id="PS50056">
    <property type="entry name" value="TYR_PHOSPHATASE_2"/>
    <property type="match status" value="1"/>
</dbReference>
<dbReference type="AlphaFoldDB" id="A0AAN6Z006"/>
<reference evidence="7" key="1">
    <citation type="journal article" date="2023" name="Mol. Phylogenet. Evol.">
        <title>Genome-scale phylogeny and comparative genomics of the fungal order Sordariales.</title>
        <authorList>
            <person name="Hensen N."/>
            <person name="Bonometti L."/>
            <person name="Westerberg I."/>
            <person name="Brannstrom I.O."/>
            <person name="Guillou S."/>
            <person name="Cros-Aarteil S."/>
            <person name="Calhoun S."/>
            <person name="Haridas S."/>
            <person name="Kuo A."/>
            <person name="Mondo S."/>
            <person name="Pangilinan J."/>
            <person name="Riley R."/>
            <person name="LaButti K."/>
            <person name="Andreopoulos B."/>
            <person name="Lipzen A."/>
            <person name="Chen C."/>
            <person name="Yan M."/>
            <person name="Daum C."/>
            <person name="Ng V."/>
            <person name="Clum A."/>
            <person name="Steindorff A."/>
            <person name="Ohm R.A."/>
            <person name="Martin F."/>
            <person name="Silar P."/>
            <person name="Natvig D.O."/>
            <person name="Lalanne C."/>
            <person name="Gautier V."/>
            <person name="Ament-Velasquez S.L."/>
            <person name="Kruys A."/>
            <person name="Hutchinson M.I."/>
            <person name="Powell A.J."/>
            <person name="Barry K."/>
            <person name="Miller A.N."/>
            <person name="Grigoriev I.V."/>
            <person name="Debuchy R."/>
            <person name="Gladieux P."/>
            <person name="Hiltunen Thoren M."/>
            <person name="Johannesson H."/>
        </authorList>
    </citation>
    <scope>NUCLEOTIDE SEQUENCE</scope>
    <source>
        <strain evidence="7">CBS 731.68</strain>
    </source>
</reference>
<feature type="compositionally biased region" description="Low complexity" evidence="3">
    <location>
        <begin position="155"/>
        <end position="172"/>
    </location>
</feature>
<dbReference type="PROSITE" id="PS50206">
    <property type="entry name" value="RHODANESE_3"/>
    <property type="match status" value="1"/>
</dbReference>
<dbReference type="Gene3D" id="3.40.250.10">
    <property type="entry name" value="Rhodanese-like domain"/>
    <property type="match status" value="1"/>
</dbReference>
<feature type="compositionally biased region" description="Pro residues" evidence="3">
    <location>
        <begin position="52"/>
        <end position="67"/>
    </location>
</feature>
<reference evidence="7" key="2">
    <citation type="submission" date="2023-05" db="EMBL/GenBank/DDBJ databases">
        <authorList>
            <consortium name="Lawrence Berkeley National Laboratory"/>
            <person name="Steindorff A."/>
            <person name="Hensen N."/>
            <person name="Bonometti L."/>
            <person name="Westerberg I."/>
            <person name="Brannstrom I.O."/>
            <person name="Guillou S."/>
            <person name="Cros-Aarteil S."/>
            <person name="Calhoun S."/>
            <person name="Haridas S."/>
            <person name="Kuo A."/>
            <person name="Mondo S."/>
            <person name="Pangilinan J."/>
            <person name="Riley R."/>
            <person name="Labutti K."/>
            <person name="Andreopoulos B."/>
            <person name="Lipzen A."/>
            <person name="Chen C."/>
            <person name="Yanf M."/>
            <person name="Daum C."/>
            <person name="Ng V."/>
            <person name="Clum A."/>
            <person name="Ohm R."/>
            <person name="Martin F."/>
            <person name="Silar P."/>
            <person name="Natvig D."/>
            <person name="Lalanne C."/>
            <person name="Gautier V."/>
            <person name="Ament-Velasquez S.L."/>
            <person name="Kruys A."/>
            <person name="Hutchinson M.I."/>
            <person name="Powell A.J."/>
            <person name="Barry K."/>
            <person name="Miller A.N."/>
            <person name="Grigoriev I.V."/>
            <person name="Debuchy R."/>
            <person name="Gladieux P."/>
            <person name="Thoren M.H."/>
            <person name="Johannesson H."/>
        </authorList>
    </citation>
    <scope>NUCLEOTIDE SEQUENCE</scope>
    <source>
        <strain evidence="7">CBS 731.68</strain>
    </source>
</reference>
<dbReference type="CDD" id="cd01446">
    <property type="entry name" value="DSP_MapKP"/>
    <property type="match status" value="1"/>
</dbReference>
<dbReference type="SMART" id="SM00404">
    <property type="entry name" value="PTPc_motif"/>
    <property type="match status" value="1"/>
</dbReference>
<evidence type="ECO:0000256" key="3">
    <source>
        <dbReference type="SAM" id="MobiDB-lite"/>
    </source>
</evidence>
<gene>
    <name evidence="7" type="ORF">N657DRAFT_579840</name>
</gene>
<evidence type="ECO:0000256" key="1">
    <source>
        <dbReference type="ARBA" id="ARBA00009649"/>
    </source>
</evidence>
<dbReference type="SUPFAM" id="SSF52821">
    <property type="entry name" value="Rhodanese/Cell cycle control phosphatase"/>
    <property type="match status" value="1"/>
</dbReference>
<dbReference type="Pfam" id="PF00102">
    <property type="entry name" value="Y_phosphatase"/>
    <property type="match status" value="3"/>
</dbReference>
<dbReference type="PANTHER" id="PTHR19134">
    <property type="entry name" value="RECEPTOR-TYPE TYROSINE-PROTEIN PHOSPHATASE"/>
    <property type="match status" value="1"/>
</dbReference>
<feature type="compositionally biased region" description="Polar residues" evidence="3">
    <location>
        <begin position="288"/>
        <end position="298"/>
    </location>
</feature>
<dbReference type="RefSeq" id="XP_062644167.1">
    <property type="nucleotide sequence ID" value="XM_062789420.1"/>
</dbReference>
<dbReference type="GO" id="GO:0004725">
    <property type="term" value="F:protein tyrosine phosphatase activity"/>
    <property type="evidence" value="ECO:0007669"/>
    <property type="project" value="UniProtKB-EC"/>
</dbReference>
<accession>A0AAN6Z006</accession>
<protein>
    <recommendedName>
        <fullName evidence="2">protein-tyrosine-phosphatase</fullName>
        <ecNumber evidence="2">3.1.3.48</ecNumber>
    </recommendedName>
</protein>
<dbReference type="InterPro" id="IPR016130">
    <property type="entry name" value="Tyr_Pase_AS"/>
</dbReference>
<feature type="compositionally biased region" description="Low complexity" evidence="3">
    <location>
        <begin position="959"/>
        <end position="970"/>
    </location>
</feature>
<dbReference type="InterPro" id="IPR029021">
    <property type="entry name" value="Prot-tyrosine_phosphatase-like"/>
</dbReference>
<dbReference type="InterPro" id="IPR003595">
    <property type="entry name" value="Tyr_Pase_cat"/>
</dbReference>
<feature type="compositionally biased region" description="Low complexity" evidence="3">
    <location>
        <begin position="712"/>
        <end position="726"/>
    </location>
</feature>
<feature type="domain" description="Tyrosine specific protein phosphatases" evidence="5">
    <location>
        <begin position="888"/>
        <end position="909"/>
    </location>
</feature>
<dbReference type="SMART" id="SM00194">
    <property type="entry name" value="PTPc"/>
    <property type="match status" value="1"/>
</dbReference>
<feature type="compositionally biased region" description="Polar residues" evidence="3">
    <location>
        <begin position="28"/>
        <end position="44"/>
    </location>
</feature>
<dbReference type="InterPro" id="IPR050348">
    <property type="entry name" value="Protein-Tyr_Phosphatase"/>
</dbReference>
<dbReference type="InterPro" id="IPR001763">
    <property type="entry name" value="Rhodanese-like_dom"/>
</dbReference>
<sequence>MPPEPWTNDRPSYYTMKTPAPVAGMSPQALTHSRSNSQSYVNSKPATSPVSSPRPPPSAVTPHPPKLSPAAAGGETSSPNYFGLAVDPTADLRESCVVPRENWSSPSSSVKSFAAVIPGVKQLPLDANPEFEAFRRQIDANRARNSFSLSASHFTVTSGSVHTPSPSTTSSQHRPRPPRWHTQGADGPDFLFQKHSRLSTESSSLGVVPGKTDRDADSLQGDSAYVSGDSKRSSSVSLNPPFSLHMPRQDASSPRPQSPFPVPGRGDVRSAMSRADGNPSPHFLARNMTASPTTSLSGQAGATVANQMQDTGSPTMMSPGELKGLLEMDPGGAKLLLLDLRVSPQFAQSRVRGALNLCIPTTLLKRSTFNLQKLQQTFQKDQDQEKFSNWRNADHLVVYDASSTDKRDAVSAINMIKKFTNEGYTGPASILRGGFNAFASAYPSLIDRSSAGSSPGLSLGGSSMSGGSRANLPPVIGGVLLPTTDVNPSPFFNNIRQNQDLVDGVGQMDIGLPSGLSEANLPRWLREAADTSDHGKRVSDRFLYIERTEQSRMREAYSVVLPADAPKLGGAGSTKVQLSGIEKGGKNRYKDILPFEHARVRLMGRPEGVCDYVNASHLQARRSYKRYIASQGPLPATYEDFWTVVWDHDVRVIVMLTAETEGGQLKCHPYWKGNDFGPIRLRVLSEKKVSLDIDKRRTPPAMGVTTAATDGSSSSAQSSPPHLSQSEGGRRRANTTTHLDSASTIPFNFNTQTSQVAETPYVIIRKFALSHTAHPFLPIREITQLHYPSWPDFGAPAQPSHLLALVELANVMQHAALPIEVSGTLGSASASRRNSDAAVAAADPAGKPFFAYHGSDRGGSSAGLKRADSESASLSWHDAPEPRDLARPMLVHCSAGCGRTGAFCTVDSVIDMLKRQRQHHMLTHSQNQKNSSGLAAAGLAQPATLERDADGDITMDVNAGTSGPSGASSTTPPPPPPPTTTTTRSIDTNWLDDDSIDLIAHTVEDFRGQRLSMVQSLRQFVLCYETVLEWIRRLQDDPRGARGRSGSLAF</sequence>
<evidence type="ECO:0000313" key="7">
    <source>
        <dbReference type="EMBL" id="KAK4120396.1"/>
    </source>
</evidence>
<evidence type="ECO:0000259" key="4">
    <source>
        <dbReference type="PROSITE" id="PS50055"/>
    </source>
</evidence>
<dbReference type="Gene3D" id="3.90.190.10">
    <property type="entry name" value="Protein tyrosine phosphatase superfamily"/>
    <property type="match status" value="1"/>
</dbReference>
<organism evidence="7 8">
    <name type="scientific">Parathielavia appendiculata</name>
    <dbReference type="NCBI Taxonomy" id="2587402"/>
    <lineage>
        <taxon>Eukaryota</taxon>
        <taxon>Fungi</taxon>
        <taxon>Dikarya</taxon>
        <taxon>Ascomycota</taxon>
        <taxon>Pezizomycotina</taxon>
        <taxon>Sordariomycetes</taxon>
        <taxon>Sordariomycetidae</taxon>
        <taxon>Sordariales</taxon>
        <taxon>Chaetomiaceae</taxon>
        <taxon>Parathielavia</taxon>
    </lineage>
</organism>
<feature type="domain" description="Tyrosine-protein phosphatase" evidence="4">
    <location>
        <begin position="586"/>
        <end position="1030"/>
    </location>
</feature>
<dbReference type="EMBL" id="MU853239">
    <property type="protein sequence ID" value="KAK4120396.1"/>
    <property type="molecule type" value="Genomic_DNA"/>
</dbReference>
<dbReference type="InterPro" id="IPR036873">
    <property type="entry name" value="Rhodanese-like_dom_sf"/>
</dbReference>
<feature type="compositionally biased region" description="Polar residues" evidence="3">
    <location>
        <begin position="734"/>
        <end position="745"/>
    </location>
</feature>
<evidence type="ECO:0000256" key="2">
    <source>
        <dbReference type="ARBA" id="ARBA00013064"/>
    </source>
</evidence>
<dbReference type="InterPro" id="IPR000387">
    <property type="entry name" value="Tyr_Pase_dom"/>
</dbReference>
<feature type="region of interest" description="Disordered" evidence="3">
    <location>
        <begin position="953"/>
        <end position="987"/>
    </location>
</feature>